<feature type="transmembrane region" description="Helical" evidence="1">
    <location>
        <begin position="12"/>
        <end position="34"/>
    </location>
</feature>
<keyword evidence="1" id="KW-1133">Transmembrane helix</keyword>
<evidence type="ECO:0000256" key="1">
    <source>
        <dbReference type="SAM" id="Phobius"/>
    </source>
</evidence>
<dbReference type="RefSeq" id="WP_179760497.1">
    <property type="nucleotide sequence ID" value="NZ_BAAAJZ010000008.1"/>
</dbReference>
<dbReference type="Gene3D" id="2.40.10.10">
    <property type="entry name" value="Trypsin-like serine proteases"/>
    <property type="match status" value="1"/>
</dbReference>
<dbReference type="InterPro" id="IPR009003">
    <property type="entry name" value="Peptidase_S1_PA"/>
</dbReference>
<dbReference type="InterPro" id="IPR043504">
    <property type="entry name" value="Peptidase_S1_PA_chymotrypsin"/>
</dbReference>
<gene>
    <name evidence="2" type="ORF">HDA37_001181</name>
</gene>
<reference evidence="2 3" key="1">
    <citation type="submission" date="2020-07" db="EMBL/GenBank/DDBJ databases">
        <title>Sequencing the genomes of 1000 actinobacteria strains.</title>
        <authorList>
            <person name="Klenk H.-P."/>
        </authorList>
    </citation>
    <scope>NUCLEOTIDE SEQUENCE [LARGE SCALE GENOMIC DNA]</scope>
    <source>
        <strain evidence="2 3">DSM 44749</strain>
    </source>
</reference>
<dbReference type="EMBL" id="JACCCZ010000001">
    <property type="protein sequence ID" value="NYG00896.1"/>
    <property type="molecule type" value="Genomic_DNA"/>
</dbReference>
<evidence type="ECO:0000313" key="2">
    <source>
        <dbReference type="EMBL" id="NYG00896.1"/>
    </source>
</evidence>
<comment type="caution">
    <text evidence="2">The sequence shown here is derived from an EMBL/GenBank/DDBJ whole genome shotgun (WGS) entry which is preliminary data.</text>
</comment>
<keyword evidence="1" id="KW-0472">Membrane</keyword>
<keyword evidence="3" id="KW-1185">Reference proteome</keyword>
<dbReference type="Proteomes" id="UP000549695">
    <property type="component" value="Unassembled WGS sequence"/>
</dbReference>
<sequence length="136" mass="14431">MGQIVEVRSRHRVWLALLAVLLLGWTAALIGWWLSTDTRGSGASPSAAVSLNPAERGEYSAGAGPAPSTIGVLFHDDHRCTATLISSNSGSVAVTAAHCVYTDRHWSEGLAFAPGYSNSNPRFSTWPVEQAWVPAA</sequence>
<keyword evidence="1" id="KW-0812">Transmembrane</keyword>
<evidence type="ECO:0000313" key="3">
    <source>
        <dbReference type="Proteomes" id="UP000549695"/>
    </source>
</evidence>
<evidence type="ECO:0008006" key="4">
    <source>
        <dbReference type="Google" id="ProtNLM"/>
    </source>
</evidence>
<name>A0A852W4P6_PSEA5</name>
<dbReference type="GeneID" id="98050988"/>
<dbReference type="AlphaFoldDB" id="A0A852W4P6"/>
<accession>A0A852W4P6</accession>
<proteinExistence type="predicted"/>
<protein>
    <recommendedName>
        <fullName evidence="4">Trypsin</fullName>
    </recommendedName>
</protein>
<dbReference type="SUPFAM" id="SSF50494">
    <property type="entry name" value="Trypsin-like serine proteases"/>
    <property type="match status" value="1"/>
</dbReference>
<organism evidence="2 3">
    <name type="scientific">Pseudonocardia alni</name>
    <name type="common">Amycolata alni</name>
    <dbReference type="NCBI Taxonomy" id="33907"/>
    <lineage>
        <taxon>Bacteria</taxon>
        <taxon>Bacillati</taxon>
        <taxon>Actinomycetota</taxon>
        <taxon>Actinomycetes</taxon>
        <taxon>Pseudonocardiales</taxon>
        <taxon>Pseudonocardiaceae</taxon>
        <taxon>Pseudonocardia</taxon>
    </lineage>
</organism>